<dbReference type="OrthoDB" id="3483943at2"/>
<keyword evidence="2" id="KW-1133">Transmembrane helix</keyword>
<accession>A0A4V2YUK5</accession>
<feature type="region of interest" description="Disordered" evidence="1">
    <location>
        <begin position="80"/>
        <end position="141"/>
    </location>
</feature>
<comment type="caution">
    <text evidence="3">The sequence shown here is derived from an EMBL/GenBank/DDBJ whole genome shotgun (WGS) entry which is preliminary data.</text>
</comment>
<keyword evidence="2" id="KW-0812">Transmembrane</keyword>
<feature type="compositionally biased region" description="Pro residues" evidence="1">
    <location>
        <begin position="83"/>
        <end position="98"/>
    </location>
</feature>
<evidence type="ECO:0000256" key="2">
    <source>
        <dbReference type="SAM" id="Phobius"/>
    </source>
</evidence>
<dbReference type="Proteomes" id="UP000295578">
    <property type="component" value="Unassembled WGS sequence"/>
</dbReference>
<feature type="compositionally biased region" description="Polar residues" evidence="1">
    <location>
        <begin position="115"/>
        <end position="141"/>
    </location>
</feature>
<evidence type="ECO:0000313" key="3">
    <source>
        <dbReference type="EMBL" id="TDD77997.1"/>
    </source>
</evidence>
<dbReference type="EMBL" id="SMKY01000126">
    <property type="protein sequence ID" value="TDD77997.1"/>
    <property type="molecule type" value="Genomic_DNA"/>
</dbReference>
<keyword evidence="4" id="KW-1185">Reference proteome</keyword>
<dbReference type="RefSeq" id="WP_132199914.1">
    <property type="nucleotide sequence ID" value="NZ_SMKY01000126.1"/>
</dbReference>
<evidence type="ECO:0000256" key="1">
    <source>
        <dbReference type="SAM" id="MobiDB-lite"/>
    </source>
</evidence>
<dbReference type="AlphaFoldDB" id="A0A4V2YUK5"/>
<proteinExistence type="predicted"/>
<sequence length="141" mass="14955">MNDDLDALLRDHYRRAADEIHAGPGTVRRFQDAGRDTAPARFGLLRRRTLPSRRWTFPLLAGAFTAAVLVAVAVLFWPGARNPDPPRPLTPPASPAPAPTSRAPSRPVSPVPSAGLTTPEPSASITGRPQAQPSSAVPGSR</sequence>
<name>A0A4V2YUK5_9ACTN</name>
<reference evidence="3 4" key="1">
    <citation type="submission" date="2019-03" db="EMBL/GenBank/DDBJ databases">
        <title>Draft genome sequences of novel Actinobacteria.</title>
        <authorList>
            <person name="Sahin N."/>
            <person name="Ay H."/>
            <person name="Saygin H."/>
        </authorList>
    </citation>
    <scope>NUCLEOTIDE SEQUENCE [LARGE SCALE GENOMIC DNA]</scope>
    <source>
        <strain evidence="3 4">DSM 45941</strain>
    </source>
</reference>
<feature type="compositionally biased region" description="Low complexity" evidence="1">
    <location>
        <begin position="99"/>
        <end position="114"/>
    </location>
</feature>
<feature type="transmembrane region" description="Helical" evidence="2">
    <location>
        <begin position="55"/>
        <end position="77"/>
    </location>
</feature>
<gene>
    <name evidence="3" type="ORF">E1293_25115</name>
</gene>
<organism evidence="3 4">
    <name type="scientific">Actinomadura darangshiensis</name>
    <dbReference type="NCBI Taxonomy" id="705336"/>
    <lineage>
        <taxon>Bacteria</taxon>
        <taxon>Bacillati</taxon>
        <taxon>Actinomycetota</taxon>
        <taxon>Actinomycetes</taxon>
        <taxon>Streptosporangiales</taxon>
        <taxon>Thermomonosporaceae</taxon>
        <taxon>Actinomadura</taxon>
    </lineage>
</organism>
<protein>
    <submittedName>
        <fullName evidence="3">Uncharacterized protein</fullName>
    </submittedName>
</protein>
<keyword evidence="2" id="KW-0472">Membrane</keyword>
<evidence type="ECO:0000313" key="4">
    <source>
        <dbReference type="Proteomes" id="UP000295578"/>
    </source>
</evidence>